<gene>
    <name evidence="1" type="ORF">E4099_03110</name>
</gene>
<dbReference type="OrthoDB" id="3537207at2"/>
<accession>A0A4Z0HIZ7</accession>
<dbReference type="Proteomes" id="UP000297948">
    <property type="component" value="Unassembled WGS sequence"/>
</dbReference>
<organism evidence="1 2">
    <name type="scientific">Streptomyces palmae</name>
    <dbReference type="NCBI Taxonomy" id="1701085"/>
    <lineage>
        <taxon>Bacteria</taxon>
        <taxon>Bacillati</taxon>
        <taxon>Actinomycetota</taxon>
        <taxon>Actinomycetes</taxon>
        <taxon>Kitasatosporales</taxon>
        <taxon>Streptomycetaceae</taxon>
        <taxon>Streptomyces</taxon>
    </lineage>
</organism>
<reference evidence="1 2" key="1">
    <citation type="submission" date="2019-03" db="EMBL/GenBank/DDBJ databases">
        <authorList>
            <person name="Gonzalez-Pimentel J.L."/>
        </authorList>
    </citation>
    <scope>NUCLEOTIDE SEQUENCE [LARGE SCALE GENOMIC DNA]</scope>
    <source>
        <strain evidence="1 2">JCM 31289</strain>
    </source>
</reference>
<protein>
    <submittedName>
        <fullName evidence="1">Uncharacterized protein</fullName>
    </submittedName>
</protein>
<comment type="caution">
    <text evidence="1">The sequence shown here is derived from an EMBL/GenBank/DDBJ whole genome shotgun (WGS) entry which is preliminary data.</text>
</comment>
<dbReference type="EMBL" id="SRID01000014">
    <property type="protein sequence ID" value="TGB17711.1"/>
    <property type="molecule type" value="Genomic_DNA"/>
</dbReference>
<dbReference type="AlphaFoldDB" id="A0A4Z0HIZ7"/>
<keyword evidence="2" id="KW-1185">Reference proteome</keyword>
<name>A0A4Z0HIZ7_9ACTN</name>
<proteinExistence type="predicted"/>
<evidence type="ECO:0000313" key="1">
    <source>
        <dbReference type="EMBL" id="TGB17711.1"/>
    </source>
</evidence>
<evidence type="ECO:0000313" key="2">
    <source>
        <dbReference type="Proteomes" id="UP000297948"/>
    </source>
</evidence>
<sequence>MESLAVLAADAQTQAAWLDSHGVMADEIALDFDHAFRMADALVAEGRLSGGVMAALGKIDAILSGMSDDEITDRWTTDALSTDAGWAQTRCLARRVLAAEMGGWRQPLPRITVVR</sequence>